<sequence length="182" mass="20408">MAELFTYRKNKNFEKPGLEIKAHPPSILARSANMFPIKSNTLSLEKAHTGEIRLRFHGRTLLAGGASLQSNPSHAFYSLARLRLKPMNHNPNPVTTIRWMLIITGNRAQLSPVDGAGDPLLHAPEWLRQHCLRAWDWRHRKAAVGSYPRGQGGATGDLRARAGNHYDLGRFDLGKELSAIRF</sequence>
<name>A0A450X305_9GAMM</name>
<dbReference type="AlphaFoldDB" id="A0A450X305"/>
<protein>
    <submittedName>
        <fullName evidence="1">Uncharacterized protein</fullName>
    </submittedName>
</protein>
<dbReference type="EMBL" id="CAADFK010000372">
    <property type="protein sequence ID" value="VFK23682.1"/>
    <property type="molecule type" value="Genomic_DNA"/>
</dbReference>
<evidence type="ECO:0000313" key="1">
    <source>
        <dbReference type="EMBL" id="VFK23682.1"/>
    </source>
</evidence>
<organism evidence="1">
    <name type="scientific">Candidatus Kentrum sp. LPFa</name>
    <dbReference type="NCBI Taxonomy" id="2126335"/>
    <lineage>
        <taxon>Bacteria</taxon>
        <taxon>Pseudomonadati</taxon>
        <taxon>Pseudomonadota</taxon>
        <taxon>Gammaproteobacteria</taxon>
        <taxon>Candidatus Kentrum</taxon>
    </lineage>
</organism>
<reference evidence="1" key="1">
    <citation type="submission" date="2019-02" db="EMBL/GenBank/DDBJ databases">
        <authorList>
            <person name="Gruber-Vodicka R. H."/>
            <person name="Seah K. B. B."/>
        </authorList>
    </citation>
    <scope>NUCLEOTIDE SEQUENCE</scope>
    <source>
        <strain evidence="1">BECK_S313</strain>
    </source>
</reference>
<gene>
    <name evidence="1" type="ORF">BECKLPF1236B_GA0070989_13722</name>
</gene>
<accession>A0A450X305</accession>
<proteinExistence type="predicted"/>